<keyword evidence="7" id="KW-1185">Reference proteome</keyword>
<proteinExistence type="predicted"/>
<keyword evidence="2" id="KW-0812">Transmembrane</keyword>
<evidence type="ECO:0000256" key="1">
    <source>
        <dbReference type="ARBA" id="ARBA00004141"/>
    </source>
</evidence>
<dbReference type="GO" id="GO:0004930">
    <property type="term" value="F:G protein-coupled receptor activity"/>
    <property type="evidence" value="ECO:0007669"/>
    <property type="project" value="InterPro"/>
</dbReference>
<comment type="subcellular location">
    <subcellularLocation>
        <location evidence="1">Membrane</location>
        <topology evidence="1">Multi-pass membrane protein</topology>
    </subcellularLocation>
</comment>
<comment type="caution">
    <text evidence="6">The sequence shown here is derived from an EMBL/GenBank/DDBJ whole genome shotgun (WGS) entry which is preliminary data.</text>
</comment>
<evidence type="ECO:0000256" key="4">
    <source>
        <dbReference type="ARBA" id="ARBA00023136"/>
    </source>
</evidence>
<sequence length="303" mass="32584">MTLLGVTWIFGVFAVGKARTAFQYAFCLCNSMQGFLIFVVRVLQYAEARAAWAQLVVTGTFKKHRGSGPATGSWCANTNPKQNSHSSMVRATSASSNSSSTVVFNSNIWSRGGDACTGDPAGVKDYPSRLYRFSGVDSLLKNCSQQKGHKKCNAAGESRKKTSSKEQEIVNSSSLNASDPLKYIDVVSPSSATLNFAGNQEAHMLFVYASGVTARIPINGVDHMPVSQPKVESFSTFRRPSPVPSAPKVPELPKSWNTSVATATEEHNAIVADHEPIWSSTVKTATEETSFLKANGDSKMAVS</sequence>
<evidence type="ECO:0000256" key="5">
    <source>
        <dbReference type="SAM" id="MobiDB-lite"/>
    </source>
</evidence>
<keyword evidence="3" id="KW-1133">Transmembrane helix</keyword>
<name>A0AAQ4DIP7_AMBAM</name>
<dbReference type="Proteomes" id="UP001321473">
    <property type="component" value="Unassembled WGS sequence"/>
</dbReference>
<dbReference type="EMBL" id="JARKHS020030198">
    <property type="protein sequence ID" value="KAK8762337.1"/>
    <property type="molecule type" value="Genomic_DNA"/>
</dbReference>
<dbReference type="Gene3D" id="1.20.1070.10">
    <property type="entry name" value="Rhodopsin 7-helix transmembrane proteins"/>
    <property type="match status" value="1"/>
</dbReference>
<protein>
    <submittedName>
        <fullName evidence="6">Uncharacterized protein</fullName>
    </submittedName>
</protein>
<gene>
    <name evidence="6" type="ORF">V5799_026396</name>
</gene>
<evidence type="ECO:0000313" key="6">
    <source>
        <dbReference type="EMBL" id="KAK8762337.1"/>
    </source>
</evidence>
<dbReference type="GO" id="GO:0016020">
    <property type="term" value="C:membrane"/>
    <property type="evidence" value="ECO:0007669"/>
    <property type="project" value="UniProtKB-SubCell"/>
</dbReference>
<dbReference type="InterPro" id="IPR000832">
    <property type="entry name" value="GPCR_2_secretin-like"/>
</dbReference>
<keyword evidence="4" id="KW-0472">Membrane</keyword>
<evidence type="ECO:0000313" key="7">
    <source>
        <dbReference type="Proteomes" id="UP001321473"/>
    </source>
</evidence>
<dbReference type="InterPro" id="IPR053066">
    <property type="entry name" value="ADGR_G7"/>
</dbReference>
<feature type="compositionally biased region" description="Basic and acidic residues" evidence="5">
    <location>
        <begin position="157"/>
        <end position="168"/>
    </location>
</feature>
<dbReference type="PANTHER" id="PTHR47767:SF1">
    <property type="entry name" value="ADHESION G PROTEIN-COUPLED RECEPTOR G7"/>
    <property type="match status" value="1"/>
</dbReference>
<accession>A0AAQ4DIP7</accession>
<dbReference type="PANTHER" id="PTHR47767">
    <property type="entry name" value="ADHESION G PROTEIN-COUPLED RECEPTOR G7"/>
    <property type="match status" value="1"/>
</dbReference>
<organism evidence="6 7">
    <name type="scientific">Amblyomma americanum</name>
    <name type="common">Lone star tick</name>
    <dbReference type="NCBI Taxonomy" id="6943"/>
    <lineage>
        <taxon>Eukaryota</taxon>
        <taxon>Metazoa</taxon>
        <taxon>Ecdysozoa</taxon>
        <taxon>Arthropoda</taxon>
        <taxon>Chelicerata</taxon>
        <taxon>Arachnida</taxon>
        <taxon>Acari</taxon>
        <taxon>Parasitiformes</taxon>
        <taxon>Ixodida</taxon>
        <taxon>Ixodoidea</taxon>
        <taxon>Ixodidae</taxon>
        <taxon>Amblyomminae</taxon>
        <taxon>Amblyomma</taxon>
    </lineage>
</organism>
<evidence type="ECO:0000256" key="2">
    <source>
        <dbReference type="ARBA" id="ARBA00022692"/>
    </source>
</evidence>
<feature type="region of interest" description="Disordered" evidence="5">
    <location>
        <begin position="151"/>
        <end position="172"/>
    </location>
</feature>
<dbReference type="AlphaFoldDB" id="A0AAQ4DIP7"/>
<dbReference type="Pfam" id="PF00002">
    <property type="entry name" value="7tm_2"/>
    <property type="match status" value="1"/>
</dbReference>
<evidence type="ECO:0000256" key="3">
    <source>
        <dbReference type="ARBA" id="ARBA00022989"/>
    </source>
</evidence>
<reference evidence="6 7" key="1">
    <citation type="journal article" date="2023" name="Arcadia Sci">
        <title>De novo assembly of a long-read Amblyomma americanum tick genome.</title>
        <authorList>
            <person name="Chou S."/>
            <person name="Poskanzer K.E."/>
            <person name="Rollins M."/>
            <person name="Thuy-Boun P.S."/>
        </authorList>
    </citation>
    <scope>NUCLEOTIDE SEQUENCE [LARGE SCALE GENOMIC DNA]</scope>
    <source>
        <strain evidence="6">F_SG_1</strain>
        <tissue evidence="6">Salivary glands</tissue>
    </source>
</reference>